<dbReference type="NCBIfam" id="TIGR00259">
    <property type="entry name" value="thylakoid_BtpA"/>
    <property type="match status" value="1"/>
</dbReference>
<gene>
    <name evidence="2" type="ORF">EZJ58_0481</name>
</gene>
<dbReference type="EMBL" id="SJOI01000001">
    <property type="protein sequence ID" value="TCL02461.1"/>
    <property type="molecule type" value="Genomic_DNA"/>
</dbReference>
<comment type="caution">
    <text evidence="2">The sequence shown here is derived from an EMBL/GenBank/DDBJ whole genome shotgun (WGS) entry which is preliminary data.</text>
</comment>
<name>A0A4R1NA90_9GAMM</name>
<dbReference type="PANTHER" id="PTHR21381:SF3">
    <property type="entry name" value="SGC REGION PROTEIN SGCQ-RELATED"/>
    <property type="match status" value="1"/>
</dbReference>
<evidence type="ECO:0008006" key="4">
    <source>
        <dbReference type="Google" id="ProtNLM"/>
    </source>
</evidence>
<dbReference type="InterPro" id="IPR005137">
    <property type="entry name" value="BtpA"/>
</dbReference>
<proteinExistence type="inferred from homology"/>
<dbReference type="Proteomes" id="UP000294555">
    <property type="component" value="Unassembled WGS sequence"/>
</dbReference>
<sequence>MTKREIMAAPIVLPEKPDMLAALFPVKKPVIGVIHLNALPGAPRYQGETMKSIAAAAVRDALTLSKGGIDGIIVENASDLPFSRPEHIGPETVAALTAVCMEVRGAVNTPIGITCVANGAIPALAIAKAVGARWVRVNQWVNAYVANEGFINGPAPEAMRYRAMIDARDVAIFADVHVKFGAHAITADRSIPEQATDAEWFDADVLIATGTRTGSPTEPREVNEVRGGTNLPVIVGSGLSPSQVPTLFAAADGAIIGQWLKQDGRWWLPVDAKRVEELMNAVIKVREAL</sequence>
<evidence type="ECO:0000256" key="1">
    <source>
        <dbReference type="ARBA" id="ARBA00006007"/>
    </source>
</evidence>
<dbReference type="PANTHER" id="PTHR21381">
    <property type="entry name" value="ZGC:162297"/>
    <property type="match status" value="1"/>
</dbReference>
<evidence type="ECO:0000313" key="3">
    <source>
        <dbReference type="Proteomes" id="UP000294555"/>
    </source>
</evidence>
<organism evidence="2 3">
    <name type="scientific">Sodalis ligni</name>
    <dbReference type="NCBI Taxonomy" id="2697027"/>
    <lineage>
        <taxon>Bacteria</taxon>
        <taxon>Pseudomonadati</taxon>
        <taxon>Pseudomonadota</taxon>
        <taxon>Gammaproteobacteria</taxon>
        <taxon>Enterobacterales</taxon>
        <taxon>Bruguierivoracaceae</taxon>
        <taxon>Sodalis</taxon>
    </lineage>
</organism>
<protein>
    <recommendedName>
        <fullName evidence="4">BtpA family membrane complex biogenesis protein</fullName>
    </recommendedName>
</protein>
<reference evidence="2 3" key="1">
    <citation type="submission" date="2019-02" db="EMBL/GenBank/DDBJ databases">
        <title>Investigation of anaerobic lignin degradation for improved lignocellulosic biofuels.</title>
        <authorList>
            <person name="Deangelis K."/>
        </authorList>
    </citation>
    <scope>NUCLEOTIDE SEQUENCE [LARGE SCALE GENOMIC DNA]</scope>
    <source>
        <strain evidence="2 3">159R</strain>
    </source>
</reference>
<dbReference type="SUPFAM" id="SSF51366">
    <property type="entry name" value="Ribulose-phoshate binding barrel"/>
    <property type="match status" value="1"/>
</dbReference>
<dbReference type="InterPro" id="IPR011060">
    <property type="entry name" value="RibuloseP-bd_barrel"/>
</dbReference>
<dbReference type="Pfam" id="PF03437">
    <property type="entry name" value="BtpA"/>
    <property type="match status" value="1"/>
</dbReference>
<keyword evidence="3" id="KW-1185">Reference proteome</keyword>
<comment type="similarity">
    <text evidence="1">Belongs to the BtpA family.</text>
</comment>
<evidence type="ECO:0000313" key="2">
    <source>
        <dbReference type="EMBL" id="TCL02461.1"/>
    </source>
</evidence>
<dbReference type="PIRSF" id="PIRSF005956">
    <property type="entry name" value="BtpA"/>
    <property type="match status" value="1"/>
</dbReference>
<accession>A0A4R1NA90</accession>
<dbReference type="AlphaFoldDB" id="A0A4R1NA90"/>